<feature type="domain" description="Tify" evidence="1">
    <location>
        <begin position="195"/>
        <end position="213"/>
    </location>
</feature>
<dbReference type="Proteomes" id="UP001055439">
    <property type="component" value="Chromosome 8"/>
</dbReference>
<reference evidence="2" key="1">
    <citation type="submission" date="2022-05" db="EMBL/GenBank/DDBJ databases">
        <title>The Musa troglodytarum L. genome provides insights into the mechanism of non-climacteric behaviour and enrichment of carotenoids.</title>
        <authorList>
            <person name="Wang J."/>
        </authorList>
    </citation>
    <scope>NUCLEOTIDE SEQUENCE</scope>
    <source>
        <tissue evidence="2">Leaf</tissue>
    </source>
</reference>
<dbReference type="AlphaFoldDB" id="A0A9E7KJ38"/>
<proteinExistence type="predicted"/>
<protein>
    <submittedName>
        <fullName evidence="2">Protein complementing XP-C cells</fullName>
    </submittedName>
</protein>
<evidence type="ECO:0000259" key="1">
    <source>
        <dbReference type="Pfam" id="PF06200"/>
    </source>
</evidence>
<evidence type="ECO:0000313" key="3">
    <source>
        <dbReference type="Proteomes" id="UP001055439"/>
    </source>
</evidence>
<gene>
    <name evidence="2" type="ORF">MUK42_16548</name>
</gene>
<organism evidence="2 3">
    <name type="scientific">Musa troglodytarum</name>
    <name type="common">fe'i banana</name>
    <dbReference type="NCBI Taxonomy" id="320322"/>
    <lineage>
        <taxon>Eukaryota</taxon>
        <taxon>Viridiplantae</taxon>
        <taxon>Streptophyta</taxon>
        <taxon>Embryophyta</taxon>
        <taxon>Tracheophyta</taxon>
        <taxon>Spermatophyta</taxon>
        <taxon>Magnoliopsida</taxon>
        <taxon>Liliopsida</taxon>
        <taxon>Zingiberales</taxon>
        <taxon>Musaceae</taxon>
        <taxon>Musa</taxon>
    </lineage>
</organism>
<evidence type="ECO:0000313" key="2">
    <source>
        <dbReference type="EMBL" id="URE22718.1"/>
    </source>
</evidence>
<dbReference type="OrthoDB" id="300780at2759"/>
<accession>A0A9E7KJ38</accession>
<sequence length="243" mass="27016">METDFLGIHEAIWTRRRWRRTPEGAAKIQVADASDLIPNLLVHLFQTLSFIRNFNSAVAFLEQVCLPCSHSCCTRMLKRRSQETVSDEHSSSRFQPVSAIDAFEANQRCFSFDIWRGMNQYPFHAYQPQNTDFVDSSQHKLNHFSPVNMSSPLFKTVGALNGPNIAVTSAKQQPFGCGTTISTPCCFCSKGNCINVYDNVPLDKAQAIMLLASKISTVTSNAMNSRFEAPLLAAASVPTEVVE</sequence>
<name>A0A9E7KJ38_9LILI</name>
<keyword evidence="3" id="KW-1185">Reference proteome</keyword>
<dbReference type="InterPro" id="IPR010399">
    <property type="entry name" value="Tify_dom"/>
</dbReference>
<dbReference type="Pfam" id="PF06200">
    <property type="entry name" value="tify"/>
    <property type="match status" value="1"/>
</dbReference>
<dbReference type="EMBL" id="CP097510">
    <property type="protein sequence ID" value="URE22718.1"/>
    <property type="molecule type" value="Genomic_DNA"/>
</dbReference>